<sequence>MKSIATSIIRDDDIRFGSIYKSIRRTLSERNPVHIFVFPLHVKGLGWSFSYIDELVLVLGLFLALSTFSCSGIHMVKQMNKRKIRAVKTYLRVLVNRC</sequence>
<organism evidence="2 3">
    <name type="scientific">Anisodus acutangulus</name>
    <dbReference type="NCBI Taxonomy" id="402998"/>
    <lineage>
        <taxon>Eukaryota</taxon>
        <taxon>Viridiplantae</taxon>
        <taxon>Streptophyta</taxon>
        <taxon>Embryophyta</taxon>
        <taxon>Tracheophyta</taxon>
        <taxon>Spermatophyta</taxon>
        <taxon>Magnoliopsida</taxon>
        <taxon>eudicotyledons</taxon>
        <taxon>Gunneridae</taxon>
        <taxon>Pentapetalae</taxon>
        <taxon>asterids</taxon>
        <taxon>lamiids</taxon>
        <taxon>Solanales</taxon>
        <taxon>Solanaceae</taxon>
        <taxon>Solanoideae</taxon>
        <taxon>Hyoscyameae</taxon>
        <taxon>Anisodus</taxon>
    </lineage>
</organism>
<proteinExistence type="predicted"/>
<evidence type="ECO:0000313" key="3">
    <source>
        <dbReference type="Proteomes" id="UP001152561"/>
    </source>
</evidence>
<keyword evidence="3" id="KW-1185">Reference proteome</keyword>
<reference evidence="3" key="1">
    <citation type="journal article" date="2023" name="Proc. Natl. Acad. Sci. U.S.A.">
        <title>Genomic and structural basis for evolution of tropane alkaloid biosynthesis.</title>
        <authorList>
            <person name="Wanga Y.-J."/>
            <person name="Taina T."/>
            <person name="Yua J.-Y."/>
            <person name="Lia J."/>
            <person name="Xua B."/>
            <person name="Chenc J."/>
            <person name="D'Auriad J.C."/>
            <person name="Huanga J.-P."/>
            <person name="Huanga S.-X."/>
        </authorList>
    </citation>
    <scope>NUCLEOTIDE SEQUENCE [LARGE SCALE GENOMIC DNA]</scope>
    <source>
        <strain evidence="3">cv. KIB-2019</strain>
    </source>
</reference>
<keyword evidence="1" id="KW-0812">Transmembrane</keyword>
<name>A0A9Q1R4V5_9SOLA</name>
<protein>
    <submittedName>
        <fullName evidence="2">Uncharacterized protein</fullName>
    </submittedName>
</protein>
<dbReference type="EMBL" id="JAJAGQ010000017">
    <property type="protein sequence ID" value="KAJ8538421.1"/>
    <property type="molecule type" value="Genomic_DNA"/>
</dbReference>
<dbReference type="Proteomes" id="UP001152561">
    <property type="component" value="Unassembled WGS sequence"/>
</dbReference>
<dbReference type="AlphaFoldDB" id="A0A9Q1R4V5"/>
<evidence type="ECO:0000256" key="1">
    <source>
        <dbReference type="SAM" id="Phobius"/>
    </source>
</evidence>
<accession>A0A9Q1R4V5</accession>
<gene>
    <name evidence="2" type="ORF">K7X08_014961</name>
</gene>
<evidence type="ECO:0000313" key="2">
    <source>
        <dbReference type="EMBL" id="KAJ8538421.1"/>
    </source>
</evidence>
<feature type="transmembrane region" description="Helical" evidence="1">
    <location>
        <begin position="55"/>
        <end position="76"/>
    </location>
</feature>
<keyword evidence="1" id="KW-1133">Transmembrane helix</keyword>
<comment type="caution">
    <text evidence="2">The sequence shown here is derived from an EMBL/GenBank/DDBJ whole genome shotgun (WGS) entry which is preliminary data.</text>
</comment>
<keyword evidence="1" id="KW-0472">Membrane</keyword>